<dbReference type="EMBL" id="PFBC01000030">
    <property type="protein sequence ID" value="PIR87934.1"/>
    <property type="molecule type" value="Genomic_DNA"/>
</dbReference>
<dbReference type="GO" id="GO:0016757">
    <property type="term" value="F:glycosyltransferase activity"/>
    <property type="evidence" value="ECO:0007669"/>
    <property type="project" value="InterPro"/>
</dbReference>
<dbReference type="PANTHER" id="PTHR46401:SF2">
    <property type="entry name" value="GLYCOSYLTRANSFERASE WBBK-RELATED"/>
    <property type="match status" value="1"/>
</dbReference>
<comment type="caution">
    <text evidence="4">The sequence shown here is derived from an EMBL/GenBank/DDBJ whole genome shotgun (WGS) entry which is preliminary data.</text>
</comment>
<dbReference type="AlphaFoldDB" id="A0A2H0UNE5"/>
<gene>
    <name evidence="4" type="ORF">COU10_01870</name>
</gene>
<dbReference type="Pfam" id="PF00534">
    <property type="entry name" value="Glycos_transf_1"/>
    <property type="match status" value="1"/>
</dbReference>
<evidence type="ECO:0000313" key="5">
    <source>
        <dbReference type="Proteomes" id="UP000230903"/>
    </source>
</evidence>
<accession>A0A2H0UNE5</accession>
<evidence type="ECO:0000259" key="2">
    <source>
        <dbReference type="Pfam" id="PF00534"/>
    </source>
</evidence>
<dbReference type="Proteomes" id="UP000230903">
    <property type="component" value="Unassembled WGS sequence"/>
</dbReference>
<protein>
    <recommendedName>
        <fullName evidence="6">Glycosyltransferase family 1 protein</fullName>
    </recommendedName>
</protein>
<dbReference type="Pfam" id="PF13439">
    <property type="entry name" value="Glyco_transf_4"/>
    <property type="match status" value="1"/>
</dbReference>
<dbReference type="SUPFAM" id="SSF53756">
    <property type="entry name" value="UDP-Glycosyltransferase/glycogen phosphorylase"/>
    <property type="match status" value="1"/>
</dbReference>
<dbReference type="GO" id="GO:0009103">
    <property type="term" value="P:lipopolysaccharide biosynthetic process"/>
    <property type="evidence" value="ECO:0007669"/>
    <property type="project" value="TreeGrafter"/>
</dbReference>
<proteinExistence type="predicted"/>
<evidence type="ECO:0000313" key="4">
    <source>
        <dbReference type="EMBL" id="PIR87934.1"/>
    </source>
</evidence>
<dbReference type="InterPro" id="IPR001296">
    <property type="entry name" value="Glyco_trans_1"/>
</dbReference>
<feature type="domain" description="Glycosyltransferase subfamily 4-like N-terminal" evidence="3">
    <location>
        <begin position="90"/>
        <end position="179"/>
    </location>
</feature>
<dbReference type="CDD" id="cd03809">
    <property type="entry name" value="GT4_MtfB-like"/>
    <property type="match status" value="1"/>
</dbReference>
<name>A0A2H0UNE5_9BACT</name>
<sequence length="382" mass="43064">MNIGVDIRLLARGRAAGIPGYTRELLNYFFSRDDDNSYQLFYNAFSKEPLPSDWLNNARVSVVDRKLPNRLLDFSARLFKTPRIEYFLPEAELIFSPHFNSLATKRPRIITFHDLSFLQFPSFFSRKQLAWHWLQDYRRQAREADGIIAVSEFTKSDLVNLLDVDSKKIRVIPLGVSSEFFPSAGSSASVLTVKQKYHLDKPFLLYLGALEARKNVVAIIQAFSVVSKMKKLSDFNLVLAGRPGFGSKKIFKEAKESGVSDRIIFLHNVLDSERPALYSLARTFIYPSFFEGFGFPPLEAQAAQTPVIGADRTSLVEVLIGSALLVDPWRVGELADAIVALETDSGLRAKIIKAGNENAELFTWSSAANKTLEFFADIYGRR</sequence>
<keyword evidence="1" id="KW-0808">Transferase</keyword>
<dbReference type="InterPro" id="IPR028098">
    <property type="entry name" value="Glyco_trans_4-like_N"/>
</dbReference>
<evidence type="ECO:0000259" key="3">
    <source>
        <dbReference type="Pfam" id="PF13439"/>
    </source>
</evidence>
<organism evidence="4 5">
    <name type="scientific">Candidatus Harrisonbacteria bacterium CG10_big_fil_rev_8_21_14_0_10_45_28</name>
    <dbReference type="NCBI Taxonomy" id="1974586"/>
    <lineage>
        <taxon>Bacteria</taxon>
        <taxon>Candidatus Harrisoniibacteriota</taxon>
    </lineage>
</organism>
<reference evidence="5" key="1">
    <citation type="submission" date="2017-09" db="EMBL/GenBank/DDBJ databases">
        <title>Depth-based differentiation of microbial function through sediment-hosted aquifers and enrichment of novel symbionts in the deep terrestrial subsurface.</title>
        <authorList>
            <person name="Probst A.J."/>
            <person name="Ladd B."/>
            <person name="Jarett J.K."/>
            <person name="Geller-Mcgrath D.E."/>
            <person name="Sieber C.M.K."/>
            <person name="Emerson J.B."/>
            <person name="Anantharaman K."/>
            <person name="Thomas B.C."/>
            <person name="Malmstrom R."/>
            <person name="Stieglmeier M."/>
            <person name="Klingl A."/>
            <person name="Woyke T."/>
            <person name="Ryan C.M."/>
            <person name="Banfield J.F."/>
        </authorList>
    </citation>
    <scope>NUCLEOTIDE SEQUENCE [LARGE SCALE GENOMIC DNA]</scope>
</reference>
<evidence type="ECO:0008006" key="6">
    <source>
        <dbReference type="Google" id="ProtNLM"/>
    </source>
</evidence>
<dbReference type="Gene3D" id="3.40.50.2000">
    <property type="entry name" value="Glycogen Phosphorylase B"/>
    <property type="match status" value="2"/>
</dbReference>
<dbReference type="PANTHER" id="PTHR46401">
    <property type="entry name" value="GLYCOSYLTRANSFERASE WBBK-RELATED"/>
    <property type="match status" value="1"/>
</dbReference>
<feature type="domain" description="Glycosyl transferase family 1" evidence="2">
    <location>
        <begin position="199"/>
        <end position="356"/>
    </location>
</feature>
<evidence type="ECO:0000256" key="1">
    <source>
        <dbReference type="ARBA" id="ARBA00022679"/>
    </source>
</evidence>